<reference evidence="2" key="1">
    <citation type="journal article" date="2022" name="Mol. Ecol. Resour.">
        <title>The genomes of chicory, endive, great burdock and yacon provide insights into Asteraceae palaeo-polyploidization history and plant inulin production.</title>
        <authorList>
            <person name="Fan W."/>
            <person name="Wang S."/>
            <person name="Wang H."/>
            <person name="Wang A."/>
            <person name="Jiang F."/>
            <person name="Liu H."/>
            <person name="Zhao H."/>
            <person name="Xu D."/>
            <person name="Zhang Y."/>
        </authorList>
    </citation>
    <scope>NUCLEOTIDE SEQUENCE [LARGE SCALE GENOMIC DNA]</scope>
    <source>
        <strain evidence="2">cv. Yunnan</strain>
    </source>
</reference>
<keyword evidence="2" id="KW-1185">Reference proteome</keyword>
<accession>A0ACB8YND5</accession>
<organism evidence="1 2">
    <name type="scientific">Smallanthus sonchifolius</name>
    <dbReference type="NCBI Taxonomy" id="185202"/>
    <lineage>
        <taxon>Eukaryota</taxon>
        <taxon>Viridiplantae</taxon>
        <taxon>Streptophyta</taxon>
        <taxon>Embryophyta</taxon>
        <taxon>Tracheophyta</taxon>
        <taxon>Spermatophyta</taxon>
        <taxon>Magnoliopsida</taxon>
        <taxon>eudicotyledons</taxon>
        <taxon>Gunneridae</taxon>
        <taxon>Pentapetalae</taxon>
        <taxon>asterids</taxon>
        <taxon>campanulids</taxon>
        <taxon>Asterales</taxon>
        <taxon>Asteraceae</taxon>
        <taxon>Asteroideae</taxon>
        <taxon>Heliantheae alliance</taxon>
        <taxon>Millerieae</taxon>
        <taxon>Smallanthus</taxon>
    </lineage>
</organism>
<dbReference type="Proteomes" id="UP001056120">
    <property type="component" value="Linkage Group LG27"/>
</dbReference>
<dbReference type="EMBL" id="CM042044">
    <property type="protein sequence ID" value="KAI3686621.1"/>
    <property type="molecule type" value="Genomic_DNA"/>
</dbReference>
<sequence length="548" mass="61970">MAANRTATKKKKKSKTPPIQTESTHPQTPLKHQLNPSSSTPKRTKSPGVRVIGNRIYDSKNGKTCHQYRQKTMDFVVTCTNQSDNKKQCPLNVCQTCLLNRYGENAEEAAASGDWKCPRCRDICNCSFCMKKRGCRPTGILIHTAKKNGFASVSNLLNMNGSTVAKAVKCGARKKRSSSDEVTGDEPEKKLMKEDGEREFCQEDKNTIEDTSEDHNAELQLPQGTELTNLAGIDLPSGDIGHALQLLEFCETFGEVLQLKNGEPEILLSELARADAHKTHESLIVQFHTRLLSLIEYDLGKKYSGQSWVEAFEKCVSESQYPSKESLLECFNLQPNGYDELNFSKKLRLLNFLCDEALGTVKLRLWIEERNVEEKKKAKERLIANREKEKNMKKKIQDEVAKTILSRNGIPLSVAEQKDLVSKVKAETAQTLANSLEMREVPCESNVVRSEPILLDINGCKLWKLRSHYDKIGILLQDSCYGDVITSDEKWFAYNDQEKEHQRIIGRALHADFSFYNSLASIKPFRFAFCFCCCALNLLQSGCLDNWM</sequence>
<proteinExistence type="predicted"/>
<evidence type="ECO:0000313" key="1">
    <source>
        <dbReference type="EMBL" id="KAI3686621.1"/>
    </source>
</evidence>
<evidence type="ECO:0000313" key="2">
    <source>
        <dbReference type="Proteomes" id="UP001056120"/>
    </source>
</evidence>
<comment type="caution">
    <text evidence="1">The sequence shown here is derived from an EMBL/GenBank/DDBJ whole genome shotgun (WGS) entry which is preliminary data.</text>
</comment>
<reference evidence="1 2" key="2">
    <citation type="journal article" date="2022" name="Mol. Ecol. Resour.">
        <title>The genomes of chicory, endive, great burdock and yacon provide insights into Asteraceae paleo-polyploidization history and plant inulin production.</title>
        <authorList>
            <person name="Fan W."/>
            <person name="Wang S."/>
            <person name="Wang H."/>
            <person name="Wang A."/>
            <person name="Jiang F."/>
            <person name="Liu H."/>
            <person name="Zhao H."/>
            <person name="Xu D."/>
            <person name="Zhang Y."/>
        </authorList>
    </citation>
    <scope>NUCLEOTIDE SEQUENCE [LARGE SCALE GENOMIC DNA]</scope>
    <source>
        <strain evidence="2">cv. Yunnan</strain>
        <tissue evidence="1">Leaves</tissue>
    </source>
</reference>
<gene>
    <name evidence="1" type="ORF">L1987_80301</name>
</gene>
<name>A0ACB8YND5_9ASTR</name>
<protein>
    <submittedName>
        <fullName evidence="1">Uncharacterized protein</fullName>
    </submittedName>
</protein>